<feature type="transmembrane region" description="Helical" evidence="1">
    <location>
        <begin position="158"/>
        <end position="182"/>
    </location>
</feature>
<dbReference type="Proteomes" id="UP001152172">
    <property type="component" value="Unassembled WGS sequence"/>
</dbReference>
<evidence type="ECO:0000313" key="2">
    <source>
        <dbReference type="EMBL" id="MCZ8532002.1"/>
    </source>
</evidence>
<feature type="transmembrane region" description="Helical" evidence="1">
    <location>
        <begin position="89"/>
        <end position="114"/>
    </location>
</feature>
<keyword evidence="1" id="KW-0812">Transmembrane</keyword>
<evidence type="ECO:0000256" key="1">
    <source>
        <dbReference type="SAM" id="Phobius"/>
    </source>
</evidence>
<keyword evidence="1" id="KW-0472">Membrane</keyword>
<reference evidence="2" key="1">
    <citation type="submission" date="2022-05" db="EMBL/GenBank/DDBJ databases">
        <authorList>
            <person name="Colautti A."/>
            <person name="Iacumin L."/>
        </authorList>
    </citation>
    <scope>NUCLEOTIDE SEQUENCE</scope>
    <source>
        <strain evidence="2">DSM 30747</strain>
    </source>
</reference>
<comment type="caution">
    <text evidence="2">The sequence shown here is derived from an EMBL/GenBank/DDBJ whole genome shotgun (WGS) entry which is preliminary data.</text>
</comment>
<feature type="transmembrane region" description="Helical" evidence="1">
    <location>
        <begin position="56"/>
        <end position="77"/>
    </location>
</feature>
<dbReference type="RefSeq" id="WP_269920675.1">
    <property type="nucleotide sequence ID" value="NZ_JAMKBI010000001.1"/>
</dbReference>
<keyword evidence="1" id="KW-1133">Transmembrane helix</keyword>
<gene>
    <name evidence="2" type="ORF">M9R61_01415</name>
</gene>
<dbReference type="AlphaFoldDB" id="A0A9X3L6D2"/>
<keyword evidence="3" id="KW-1185">Reference proteome</keyword>
<accession>A0A9X3L6D2</accession>
<evidence type="ECO:0008006" key="4">
    <source>
        <dbReference type="Google" id="ProtNLM"/>
    </source>
</evidence>
<evidence type="ECO:0000313" key="3">
    <source>
        <dbReference type="Proteomes" id="UP001152172"/>
    </source>
</evidence>
<feature type="transmembrane region" description="Helical" evidence="1">
    <location>
        <begin position="194"/>
        <end position="213"/>
    </location>
</feature>
<proteinExistence type="predicted"/>
<protein>
    <recommendedName>
        <fullName evidence="4">Yip1 domain-containing protein</fullName>
    </recommendedName>
</protein>
<dbReference type="EMBL" id="JAMKBI010000001">
    <property type="protein sequence ID" value="MCZ8532002.1"/>
    <property type="molecule type" value="Genomic_DNA"/>
</dbReference>
<organism evidence="2 3">
    <name type="scientific">Psychrobacillus psychrodurans</name>
    <dbReference type="NCBI Taxonomy" id="126157"/>
    <lineage>
        <taxon>Bacteria</taxon>
        <taxon>Bacillati</taxon>
        <taxon>Bacillota</taxon>
        <taxon>Bacilli</taxon>
        <taxon>Bacillales</taxon>
        <taxon>Bacillaceae</taxon>
        <taxon>Psychrobacillus</taxon>
    </lineage>
</organism>
<sequence>MEEILFNGNSVASRTKSVKPNVHVENIKSKTKIYSSYFIQQLKKPSHAYNQGESEFTSSLVSIILFTALITLSLFLFSNNLNWSDSPGFLSFFMESFLLTFFIIGLVIFSSFLISSFFGPQYSFKVIISFYGGQLSAPIVLVTVSIFLMLVKSFSYGNAILTISLVFSLFILPLYIISFLLTKKPSGVDPLYGFVLYIATFTVLMILFVTIVGNSKMIEYFNNLNHLF</sequence>
<name>A0A9X3L6D2_9BACI</name>
<feature type="transmembrane region" description="Helical" evidence="1">
    <location>
        <begin position="126"/>
        <end position="151"/>
    </location>
</feature>